<evidence type="ECO:0000256" key="10">
    <source>
        <dbReference type="PROSITE-ProRule" id="PRU00473"/>
    </source>
</evidence>
<dbReference type="InterPro" id="IPR006664">
    <property type="entry name" value="OMP_bac"/>
</dbReference>
<feature type="signal peptide" evidence="11">
    <location>
        <begin position="1"/>
        <end position="21"/>
    </location>
</feature>
<evidence type="ECO:0000313" key="13">
    <source>
        <dbReference type="EMBL" id="OEF18589.1"/>
    </source>
</evidence>
<dbReference type="InterPro" id="IPR011250">
    <property type="entry name" value="OMP/PagP_B-barrel"/>
</dbReference>
<comment type="caution">
    <text evidence="13">The sequence shown here is derived from an EMBL/GenBank/DDBJ whole genome shotgun (WGS) entry which is preliminary data.</text>
</comment>
<evidence type="ECO:0000256" key="6">
    <source>
        <dbReference type="ARBA" id="ARBA00023065"/>
    </source>
</evidence>
<evidence type="ECO:0000256" key="11">
    <source>
        <dbReference type="SAM" id="SignalP"/>
    </source>
</evidence>
<dbReference type="SUPFAM" id="SSF56925">
    <property type="entry name" value="OMPA-like"/>
    <property type="match status" value="1"/>
</dbReference>
<reference evidence="13 14" key="1">
    <citation type="journal article" date="2012" name="Science">
        <title>Ecological populations of bacteria act as socially cohesive units of antibiotic production and resistance.</title>
        <authorList>
            <person name="Cordero O.X."/>
            <person name="Wildschutte H."/>
            <person name="Kirkup B."/>
            <person name="Proehl S."/>
            <person name="Ngo L."/>
            <person name="Hussain F."/>
            <person name="Le Roux F."/>
            <person name="Mincer T."/>
            <person name="Polz M.F."/>
        </authorList>
    </citation>
    <scope>NUCLEOTIDE SEQUENCE [LARGE SCALE GENOMIC DNA]</scope>
    <source>
        <strain evidence="13 14">5S-186</strain>
    </source>
</reference>
<keyword evidence="14" id="KW-1185">Reference proteome</keyword>
<evidence type="ECO:0000256" key="4">
    <source>
        <dbReference type="ARBA" id="ARBA00022692"/>
    </source>
</evidence>
<sequence length="334" mass="37094">MNKYNYLLPILLLGISSSSFAKNDFYIGAGIGAASLSADLPEINSEIKDEPLAWQLFLGKDLGDYFGVEASYTDLGKVDISNMPSSGKVSYKAYGLSGLLYWPSNSNVLSLYGKAGLNYLDAKATGAVDLDVEHEFSLATGVGLRWNISDDWFLRGEYNLYDSDYSGAFIQVGYLWGGDSKKHSIIITEESLLLFQGQSGNNMITAIDDENENTLTSIEAVSLNAELTESNLLSPIYFEYNSMSLSLDGKKELESISDQLLLLTSYQVELRGWSDNIGSKKYNMQLSKERAESVKRYLVNKGAKEESIKVLALGESNMREIRDQEKRRVEITIN</sequence>
<comment type="subcellular location">
    <subcellularLocation>
        <location evidence="1">Cell outer membrane</location>
        <topology evidence="1">Multi-pass membrane protein</topology>
    </subcellularLocation>
</comment>
<dbReference type="InterPro" id="IPR036737">
    <property type="entry name" value="OmpA-like_sf"/>
</dbReference>
<keyword evidence="9" id="KW-0998">Cell outer membrane</keyword>
<dbReference type="PROSITE" id="PS51123">
    <property type="entry name" value="OMPA_2"/>
    <property type="match status" value="1"/>
</dbReference>
<dbReference type="Gene3D" id="2.40.160.20">
    <property type="match status" value="1"/>
</dbReference>
<keyword evidence="3" id="KW-1134">Transmembrane beta strand</keyword>
<evidence type="ECO:0000256" key="5">
    <source>
        <dbReference type="ARBA" id="ARBA00022729"/>
    </source>
</evidence>
<name>A0ABX3AWK4_ALILO</name>
<evidence type="ECO:0000259" key="12">
    <source>
        <dbReference type="PROSITE" id="PS51123"/>
    </source>
</evidence>
<keyword evidence="6" id="KW-0406">Ion transport</keyword>
<evidence type="ECO:0000256" key="7">
    <source>
        <dbReference type="ARBA" id="ARBA00023114"/>
    </source>
</evidence>
<dbReference type="InterPro" id="IPR027385">
    <property type="entry name" value="Beta-barrel_OMP"/>
</dbReference>
<keyword evidence="2" id="KW-0813">Transport</keyword>
<keyword evidence="5 11" id="KW-0732">Signal</keyword>
<dbReference type="PRINTS" id="PR01021">
    <property type="entry name" value="OMPADOMAIN"/>
</dbReference>
<dbReference type="InterPro" id="IPR050330">
    <property type="entry name" value="Bact_OuterMem_StrucFunc"/>
</dbReference>
<evidence type="ECO:0000256" key="3">
    <source>
        <dbReference type="ARBA" id="ARBA00022452"/>
    </source>
</evidence>
<evidence type="ECO:0000256" key="9">
    <source>
        <dbReference type="ARBA" id="ARBA00023237"/>
    </source>
</evidence>
<evidence type="ECO:0000313" key="14">
    <source>
        <dbReference type="Proteomes" id="UP000095059"/>
    </source>
</evidence>
<dbReference type="Proteomes" id="UP000095059">
    <property type="component" value="Unassembled WGS sequence"/>
</dbReference>
<organism evidence="13 14">
    <name type="scientific">Aliivibrio logei 5S-186</name>
    <dbReference type="NCBI Taxonomy" id="626086"/>
    <lineage>
        <taxon>Bacteria</taxon>
        <taxon>Pseudomonadati</taxon>
        <taxon>Pseudomonadota</taxon>
        <taxon>Gammaproteobacteria</taxon>
        <taxon>Vibrionales</taxon>
        <taxon>Vibrionaceae</taxon>
        <taxon>Aliivibrio</taxon>
    </lineage>
</organism>
<dbReference type="Pfam" id="PF00691">
    <property type="entry name" value="OmpA"/>
    <property type="match status" value="1"/>
</dbReference>
<gene>
    <name evidence="13" type="ORF">A1Q5_05635</name>
</gene>
<evidence type="ECO:0000256" key="1">
    <source>
        <dbReference type="ARBA" id="ARBA00004571"/>
    </source>
</evidence>
<feature type="domain" description="OmpA-like" evidence="12">
    <location>
        <begin position="225"/>
        <end position="334"/>
    </location>
</feature>
<evidence type="ECO:0000256" key="8">
    <source>
        <dbReference type="ARBA" id="ARBA00023136"/>
    </source>
</evidence>
<dbReference type="CDD" id="cd07185">
    <property type="entry name" value="OmpA_C-like"/>
    <property type="match status" value="1"/>
</dbReference>
<keyword evidence="7" id="KW-0626">Porin</keyword>
<proteinExistence type="predicted"/>
<feature type="chain" id="PRO_5046325803" description="OmpA-like domain-containing protein" evidence="11">
    <location>
        <begin position="22"/>
        <end position="334"/>
    </location>
</feature>
<dbReference type="RefSeq" id="WP_017023423.1">
    <property type="nucleotide sequence ID" value="NZ_AJYJ02000061.1"/>
</dbReference>
<dbReference type="EMBL" id="AJYJ02000061">
    <property type="protein sequence ID" value="OEF18589.1"/>
    <property type="molecule type" value="Genomic_DNA"/>
</dbReference>
<accession>A0ABX3AWK4</accession>
<dbReference type="Pfam" id="PF13505">
    <property type="entry name" value="OMP_b-brl"/>
    <property type="match status" value="1"/>
</dbReference>
<evidence type="ECO:0000256" key="2">
    <source>
        <dbReference type="ARBA" id="ARBA00022448"/>
    </source>
</evidence>
<dbReference type="InterPro" id="IPR006665">
    <property type="entry name" value="OmpA-like"/>
</dbReference>
<dbReference type="Gene3D" id="3.30.1330.60">
    <property type="entry name" value="OmpA-like domain"/>
    <property type="match status" value="1"/>
</dbReference>
<dbReference type="SUPFAM" id="SSF103088">
    <property type="entry name" value="OmpA-like"/>
    <property type="match status" value="1"/>
</dbReference>
<keyword evidence="4" id="KW-0812">Transmembrane</keyword>
<protein>
    <recommendedName>
        <fullName evidence="12">OmpA-like domain-containing protein</fullName>
    </recommendedName>
</protein>
<dbReference type="PANTHER" id="PTHR30329:SF21">
    <property type="entry name" value="LIPOPROTEIN YIAD-RELATED"/>
    <property type="match status" value="1"/>
</dbReference>
<keyword evidence="8 10" id="KW-0472">Membrane</keyword>
<dbReference type="PANTHER" id="PTHR30329">
    <property type="entry name" value="STATOR ELEMENT OF FLAGELLAR MOTOR COMPLEX"/>
    <property type="match status" value="1"/>
</dbReference>